<name>A0A1Z5IM76_9LACO</name>
<dbReference type="SUPFAM" id="SSF52540">
    <property type="entry name" value="P-loop containing nucleoside triphosphate hydrolases"/>
    <property type="match status" value="1"/>
</dbReference>
<feature type="binding site" evidence="3">
    <location>
        <begin position="143"/>
        <end position="150"/>
    </location>
    <ligand>
        <name>ATP</name>
        <dbReference type="ChEBI" id="CHEBI:30616"/>
    </ligand>
</feature>
<evidence type="ECO:0000313" key="5">
    <source>
        <dbReference type="EMBL" id="GAX02867.1"/>
    </source>
</evidence>
<evidence type="ECO:0000313" key="6">
    <source>
        <dbReference type="Proteomes" id="UP000198430"/>
    </source>
</evidence>
<dbReference type="GO" id="GO:0003677">
    <property type="term" value="F:DNA binding"/>
    <property type="evidence" value="ECO:0007669"/>
    <property type="project" value="InterPro"/>
</dbReference>
<protein>
    <submittedName>
        <fullName evidence="5">DNA segregation ATPase</fullName>
    </submittedName>
</protein>
<evidence type="ECO:0000259" key="4">
    <source>
        <dbReference type="PROSITE" id="PS50901"/>
    </source>
</evidence>
<dbReference type="Proteomes" id="UP000198430">
    <property type="component" value="Unassembled WGS sequence"/>
</dbReference>
<comment type="caution">
    <text evidence="5">The sequence shown here is derived from an EMBL/GenBank/DDBJ whole genome shotgun (WGS) entry which is preliminary data.</text>
</comment>
<reference evidence="5 6" key="1">
    <citation type="submission" date="2015-11" db="EMBL/GenBank/DDBJ databases">
        <title>Draft genome sequences of new species of the genus Lactobacillus isolated from orchardgrass silage.</title>
        <authorList>
            <person name="Tohno M."/>
            <person name="Tanizawa Y."/>
            <person name="Arita M."/>
        </authorList>
    </citation>
    <scope>NUCLEOTIDE SEQUENCE [LARGE SCALE GENOMIC DNA]</scope>
    <source>
        <strain evidence="5 6">IWT140</strain>
    </source>
</reference>
<dbReference type="InterPro" id="IPR003593">
    <property type="entry name" value="AAA+_ATPase"/>
</dbReference>
<proteinExistence type="predicted"/>
<dbReference type="PROSITE" id="PS50901">
    <property type="entry name" value="FTSK"/>
    <property type="match status" value="1"/>
</dbReference>
<gene>
    <name evidence="5" type="ORF">IWT140_00465</name>
</gene>
<accession>A0A1Z5IM76</accession>
<dbReference type="PANTHER" id="PTHR22683">
    <property type="entry name" value="SPORULATION PROTEIN RELATED"/>
    <property type="match status" value="1"/>
</dbReference>
<keyword evidence="2 3" id="KW-0067">ATP-binding</keyword>
<organism evidence="5 6">
    <name type="scientific">Secundilactobacillus pentosiphilus</name>
    <dbReference type="NCBI Taxonomy" id="1714682"/>
    <lineage>
        <taxon>Bacteria</taxon>
        <taxon>Bacillati</taxon>
        <taxon>Bacillota</taxon>
        <taxon>Bacilli</taxon>
        <taxon>Lactobacillales</taxon>
        <taxon>Lactobacillaceae</taxon>
        <taxon>Secundilactobacillus</taxon>
    </lineage>
</organism>
<dbReference type="SMART" id="SM00382">
    <property type="entry name" value="AAA"/>
    <property type="match status" value="1"/>
</dbReference>
<dbReference type="Gene3D" id="3.40.50.300">
    <property type="entry name" value="P-loop containing nucleotide triphosphate hydrolases"/>
    <property type="match status" value="1"/>
</dbReference>
<feature type="domain" description="FtsK" evidence="4">
    <location>
        <begin position="126"/>
        <end position="325"/>
    </location>
</feature>
<dbReference type="InterPro" id="IPR050206">
    <property type="entry name" value="FtsK/SpoIIIE/SftA"/>
</dbReference>
<evidence type="ECO:0000256" key="1">
    <source>
        <dbReference type="ARBA" id="ARBA00022741"/>
    </source>
</evidence>
<dbReference type="PANTHER" id="PTHR22683:SF47">
    <property type="entry name" value="FTSK DOMAIN-CONTAINING PROTEIN YDCQ"/>
    <property type="match status" value="1"/>
</dbReference>
<keyword evidence="1 3" id="KW-0547">Nucleotide-binding</keyword>
<dbReference type="AlphaFoldDB" id="A0A1Z5IM76"/>
<dbReference type="GO" id="GO:0005524">
    <property type="term" value="F:ATP binding"/>
    <property type="evidence" value="ECO:0007669"/>
    <property type="project" value="UniProtKB-UniRule"/>
</dbReference>
<keyword evidence="6" id="KW-1185">Reference proteome</keyword>
<dbReference type="InterPro" id="IPR027417">
    <property type="entry name" value="P-loop_NTPase"/>
</dbReference>
<evidence type="ECO:0000256" key="3">
    <source>
        <dbReference type="PROSITE-ProRule" id="PRU00289"/>
    </source>
</evidence>
<dbReference type="RefSeq" id="WP_089087856.1">
    <property type="nucleotide sequence ID" value="NZ_BCMH01000002.1"/>
</dbReference>
<dbReference type="EMBL" id="BCMH01000002">
    <property type="protein sequence ID" value="GAX02867.1"/>
    <property type="molecule type" value="Genomic_DNA"/>
</dbReference>
<evidence type="ECO:0000256" key="2">
    <source>
        <dbReference type="ARBA" id="ARBA00022840"/>
    </source>
</evidence>
<dbReference type="InterPro" id="IPR002543">
    <property type="entry name" value="FtsK_dom"/>
</dbReference>
<sequence>MNNENQLIEYCKDVLHYAVFNKDEQSNEYDIEVSDHGLVLKPIFPITYQITEKLYNDIYETLNLALTPELTLIRPLSMQIVTFDEADRNVARGIWFPWRVGKAKRLTMDFATLYKRYEESGRIPIMDIIDWDYRKSPHLIVTGVSGSGKSFFLSYLLKMCSRVGDVLVIDPKSSDLARWARHQPDVDTVLPAFVDGSKIGNQQGIGTSYLQAVNKRLKDVEILMYRRQSLLYQKSEKVSTDYSELGLKPYFIIADELAALMTGAPKSLKDEFQSTLTRIVVLGRESGVYLVMAMQSARAEYIPTIVRDSISVRLQLGRINSENTKFLFPELKEMPMIPLGGKGTGIISIAGDDRYAGIEPVATPTIKE</sequence>